<evidence type="ECO:0000313" key="10">
    <source>
        <dbReference type="Proteomes" id="UP001524569"/>
    </source>
</evidence>
<keyword evidence="2" id="KW-1003">Cell membrane</keyword>
<comment type="caution">
    <text evidence="9">The sequence shown here is derived from an EMBL/GenBank/DDBJ whole genome shotgun (WGS) entry which is preliminary data.</text>
</comment>
<protein>
    <submittedName>
        <fullName evidence="9">GspH/FimT family protein</fullName>
    </submittedName>
</protein>
<evidence type="ECO:0000256" key="1">
    <source>
        <dbReference type="ARBA" id="ARBA00004377"/>
    </source>
</evidence>
<sequence length="157" mass="17070">MTSTANQLITSLNFARSEAVKRGKIVVVRKSGTNWEDGWQVFVDIDRSSSSNTNAFNDDGDNNLCEANEDCNLRIYEPLPTNFTLRANNFSTYISYSPTGESNTFGSFAICDNSDGNNIPERGTAKQIIVNTVGRVRLGQDANSDGIPDGLTSCTSP</sequence>
<evidence type="ECO:0000259" key="8">
    <source>
        <dbReference type="Pfam" id="PF12019"/>
    </source>
</evidence>
<evidence type="ECO:0000313" key="9">
    <source>
        <dbReference type="EMBL" id="MCQ8181342.1"/>
    </source>
</evidence>
<evidence type="ECO:0000256" key="7">
    <source>
        <dbReference type="ARBA" id="ARBA00023136"/>
    </source>
</evidence>
<dbReference type="Proteomes" id="UP001524569">
    <property type="component" value="Unassembled WGS sequence"/>
</dbReference>
<feature type="domain" description="General secretion pathway GspH" evidence="8">
    <location>
        <begin position="4"/>
        <end position="134"/>
    </location>
</feature>
<keyword evidence="5" id="KW-0812">Transmembrane</keyword>
<keyword evidence="7" id="KW-0472">Membrane</keyword>
<keyword evidence="4" id="KW-0997">Cell inner membrane</keyword>
<comment type="subcellular location">
    <subcellularLocation>
        <location evidence="1">Cell inner membrane</location>
        <topology evidence="1">Single-pass membrane protein</topology>
    </subcellularLocation>
</comment>
<accession>A0ABT1UGI3</accession>
<reference evidence="9 10" key="1">
    <citation type="submission" date="2022-07" db="EMBL/GenBank/DDBJ databases">
        <title>Methylomonas rivi sp. nov., Methylomonas rosea sp. nov., Methylomonas aureus sp. nov. and Methylomonas subterranea sp. nov., four novel methanotrophs isolated from a freshwater creek and the deep terrestrial subsurface.</title>
        <authorList>
            <person name="Abin C."/>
            <person name="Sankaranarayanan K."/>
            <person name="Garner C."/>
            <person name="Sindelar R."/>
            <person name="Kotary K."/>
            <person name="Garner R."/>
            <person name="Barclay S."/>
            <person name="Lawson P."/>
            <person name="Krumholz L."/>
        </authorList>
    </citation>
    <scope>NUCLEOTIDE SEQUENCE [LARGE SCALE GENOMIC DNA]</scope>
    <source>
        <strain evidence="9 10">SURF-1</strain>
    </source>
</reference>
<organism evidence="9 10">
    <name type="scientific">Methylomonas aurea</name>
    <dbReference type="NCBI Taxonomy" id="2952224"/>
    <lineage>
        <taxon>Bacteria</taxon>
        <taxon>Pseudomonadati</taxon>
        <taxon>Pseudomonadota</taxon>
        <taxon>Gammaproteobacteria</taxon>
        <taxon>Methylococcales</taxon>
        <taxon>Methylococcaceae</taxon>
        <taxon>Methylomonas</taxon>
    </lineage>
</organism>
<evidence type="ECO:0000256" key="5">
    <source>
        <dbReference type="ARBA" id="ARBA00022692"/>
    </source>
</evidence>
<keyword evidence="10" id="KW-1185">Reference proteome</keyword>
<keyword evidence="3" id="KW-0488">Methylation</keyword>
<dbReference type="Gene3D" id="3.55.40.10">
    <property type="entry name" value="minor pseudopilin epsh domain"/>
    <property type="match status" value="1"/>
</dbReference>
<proteinExistence type="predicted"/>
<keyword evidence="6" id="KW-1133">Transmembrane helix</keyword>
<evidence type="ECO:0000256" key="6">
    <source>
        <dbReference type="ARBA" id="ARBA00022989"/>
    </source>
</evidence>
<evidence type="ECO:0000256" key="4">
    <source>
        <dbReference type="ARBA" id="ARBA00022519"/>
    </source>
</evidence>
<gene>
    <name evidence="9" type="ORF">NP603_09495</name>
</gene>
<dbReference type="Pfam" id="PF12019">
    <property type="entry name" value="GspH"/>
    <property type="match status" value="1"/>
</dbReference>
<dbReference type="EMBL" id="JANIBM010000008">
    <property type="protein sequence ID" value="MCQ8181342.1"/>
    <property type="molecule type" value="Genomic_DNA"/>
</dbReference>
<dbReference type="InterPro" id="IPR022346">
    <property type="entry name" value="T2SS_GspH"/>
</dbReference>
<evidence type="ECO:0000256" key="2">
    <source>
        <dbReference type="ARBA" id="ARBA00022475"/>
    </source>
</evidence>
<evidence type="ECO:0000256" key="3">
    <source>
        <dbReference type="ARBA" id="ARBA00022481"/>
    </source>
</evidence>
<name>A0ABT1UGI3_9GAMM</name>